<dbReference type="Proteomes" id="UP001226434">
    <property type="component" value="Unassembled WGS sequence"/>
</dbReference>
<comment type="caution">
    <text evidence="2">The sequence shown here is derived from an EMBL/GenBank/DDBJ whole genome shotgun (WGS) entry which is preliminary data.</text>
</comment>
<name>A0ABT6RBR2_9BACT</name>
<reference evidence="2 3" key="1">
    <citation type="submission" date="2023-05" db="EMBL/GenBank/DDBJ databases">
        <title>Genome sequence of Pinibacter sp. MAH-24.</title>
        <authorList>
            <person name="Huq M.A."/>
        </authorList>
    </citation>
    <scope>NUCLEOTIDE SEQUENCE [LARGE SCALE GENOMIC DNA]</scope>
    <source>
        <strain evidence="2 3">MAH-24</strain>
    </source>
</reference>
<sequence length="65" mass="7125">MQPSSGFYGMDKTSIGLCAITYALNIISTIDLSTAVSFVALMAGVSTLSYNCIKIYYEFIKNKKK</sequence>
<gene>
    <name evidence="2" type="ORF">QJ048_09505</name>
</gene>
<keyword evidence="1" id="KW-0812">Transmembrane</keyword>
<feature type="transmembrane region" description="Helical" evidence="1">
    <location>
        <begin position="12"/>
        <end position="30"/>
    </location>
</feature>
<keyword evidence="3" id="KW-1185">Reference proteome</keyword>
<keyword evidence="1" id="KW-1133">Transmembrane helix</keyword>
<keyword evidence="1" id="KW-0472">Membrane</keyword>
<evidence type="ECO:0000256" key="1">
    <source>
        <dbReference type="SAM" id="Phobius"/>
    </source>
</evidence>
<feature type="transmembrane region" description="Helical" evidence="1">
    <location>
        <begin position="36"/>
        <end position="57"/>
    </location>
</feature>
<dbReference type="RefSeq" id="WP_282334107.1">
    <property type="nucleotide sequence ID" value="NZ_JASBRG010000005.1"/>
</dbReference>
<evidence type="ECO:0000313" key="2">
    <source>
        <dbReference type="EMBL" id="MDI3320007.1"/>
    </source>
</evidence>
<organism evidence="2 3">
    <name type="scientific">Pinibacter soli</name>
    <dbReference type="NCBI Taxonomy" id="3044211"/>
    <lineage>
        <taxon>Bacteria</taxon>
        <taxon>Pseudomonadati</taxon>
        <taxon>Bacteroidota</taxon>
        <taxon>Chitinophagia</taxon>
        <taxon>Chitinophagales</taxon>
        <taxon>Chitinophagaceae</taxon>
        <taxon>Pinibacter</taxon>
    </lineage>
</organism>
<proteinExistence type="predicted"/>
<dbReference type="EMBL" id="JASBRG010000005">
    <property type="protein sequence ID" value="MDI3320007.1"/>
    <property type="molecule type" value="Genomic_DNA"/>
</dbReference>
<evidence type="ECO:0000313" key="3">
    <source>
        <dbReference type="Proteomes" id="UP001226434"/>
    </source>
</evidence>
<accession>A0ABT6RBR2</accession>
<protein>
    <submittedName>
        <fullName evidence="2">Uncharacterized protein</fullName>
    </submittedName>
</protein>